<feature type="chain" id="PRO_5045958693" description="Porin" evidence="1">
    <location>
        <begin position="22"/>
        <end position="413"/>
    </location>
</feature>
<accession>A0ABT7DT97</accession>
<feature type="signal peptide" evidence="1">
    <location>
        <begin position="1"/>
        <end position="21"/>
    </location>
</feature>
<reference evidence="2" key="1">
    <citation type="submission" date="2023-03" db="EMBL/GenBank/DDBJ databases">
        <title>Chitinimonas shenzhenensis gen. nov., sp. nov., a novel member of family Burkholderiaceae isolated from activated sludge collected in Shen Zhen, China.</title>
        <authorList>
            <person name="Wang X."/>
        </authorList>
    </citation>
    <scope>NUCLEOTIDE SEQUENCE</scope>
    <source>
        <strain evidence="2">DQS-5</strain>
    </source>
</reference>
<comment type="caution">
    <text evidence="2">The sequence shown here is derived from an EMBL/GenBank/DDBJ whole genome shotgun (WGS) entry which is preliminary data.</text>
</comment>
<dbReference type="EMBL" id="JARRAF010000004">
    <property type="protein sequence ID" value="MDK2123262.1"/>
    <property type="molecule type" value="Genomic_DNA"/>
</dbReference>
<evidence type="ECO:0000313" key="2">
    <source>
        <dbReference type="EMBL" id="MDK2123262.1"/>
    </source>
</evidence>
<dbReference type="RefSeq" id="WP_284099556.1">
    <property type="nucleotide sequence ID" value="NZ_JARRAF010000004.1"/>
</dbReference>
<keyword evidence="1" id="KW-0732">Signal</keyword>
<protein>
    <recommendedName>
        <fullName evidence="4">Porin</fullName>
    </recommendedName>
</protein>
<evidence type="ECO:0000313" key="3">
    <source>
        <dbReference type="Proteomes" id="UP001172778"/>
    </source>
</evidence>
<keyword evidence="3" id="KW-1185">Reference proteome</keyword>
<dbReference type="Proteomes" id="UP001172778">
    <property type="component" value="Unassembled WGS sequence"/>
</dbReference>
<gene>
    <name evidence="2" type="ORF">PZA18_04260</name>
</gene>
<sequence>MKARLALPTICLLTAATLAQAEDDWAGGFALAEWQTRSVRGAPLNADNFTGIASEQLHLAGLLEGRWQEVSWRLRLETEHNRQDGQHSRSRVQELNRVFTLSEGTSVSVGKRQYSLDQSYVLQPLGFFQKRTDLADPTDSLGQSEGVPMLLFSWVGRRASLAAVYSKDFENPPDGFNRGVEQSLLKLGYEWDGLSAAILLRRASGESTGVGATLSGTLGESFSYYGSVYHARGTPRPIAPELVGQARQSPVQTLDSVRANDDEPYPRAAIGVIFTPRELPRFQLEYAYDRRGLSDAQYRHYLELIDREAGPQQPALLTQANRATLAQMLIPQGMRRHYLSLSATQTLAGCDLTAGVYTGLADGSQTWYASLEAPLSAHLRFGLAATRQAGGARSERGLSPVAGTLAIRLRGLF</sequence>
<proteinExistence type="predicted"/>
<name>A0ABT7DT97_9NEIS</name>
<evidence type="ECO:0008006" key="4">
    <source>
        <dbReference type="Google" id="ProtNLM"/>
    </source>
</evidence>
<organism evidence="2 3">
    <name type="scientific">Parachitinimonas caeni</name>
    <dbReference type="NCBI Taxonomy" id="3031301"/>
    <lineage>
        <taxon>Bacteria</taxon>
        <taxon>Pseudomonadati</taxon>
        <taxon>Pseudomonadota</taxon>
        <taxon>Betaproteobacteria</taxon>
        <taxon>Neisseriales</taxon>
        <taxon>Chitinibacteraceae</taxon>
        <taxon>Parachitinimonas</taxon>
    </lineage>
</organism>
<evidence type="ECO:0000256" key="1">
    <source>
        <dbReference type="SAM" id="SignalP"/>
    </source>
</evidence>